<keyword evidence="4" id="KW-1185">Reference proteome</keyword>
<dbReference type="RefSeq" id="WP_311822444.1">
    <property type="nucleotide sequence ID" value="NZ_JARPYF010000003.1"/>
</dbReference>
<keyword evidence="1" id="KW-0677">Repeat</keyword>
<dbReference type="PROSITE" id="PS51372">
    <property type="entry name" value="PRD_2"/>
    <property type="match status" value="2"/>
</dbReference>
<dbReference type="InterPro" id="IPR036634">
    <property type="entry name" value="PRD_sf"/>
</dbReference>
<dbReference type="Gene3D" id="2.30.24.10">
    <property type="entry name" value="CAT RNA-binding domain"/>
    <property type="match status" value="1"/>
</dbReference>
<gene>
    <name evidence="3" type="ORF">P7D85_15095</name>
</gene>
<dbReference type="Gene3D" id="1.20.890.100">
    <property type="match status" value="1"/>
</dbReference>
<dbReference type="InterPro" id="IPR050661">
    <property type="entry name" value="BglG_antiterminators"/>
</dbReference>
<evidence type="ECO:0000313" key="3">
    <source>
        <dbReference type="EMBL" id="MDT2601112.1"/>
    </source>
</evidence>
<reference evidence="3 4" key="1">
    <citation type="submission" date="2023-03" db="EMBL/GenBank/DDBJ databases">
        <authorList>
            <person name="Shen W."/>
            <person name="Cai J."/>
        </authorList>
    </citation>
    <scope>NUCLEOTIDE SEQUENCE [LARGE SCALE GENOMIC DNA]</scope>
    <source>
        <strain evidence="3 4">D6-4</strain>
    </source>
</reference>
<evidence type="ECO:0000259" key="2">
    <source>
        <dbReference type="PROSITE" id="PS51372"/>
    </source>
</evidence>
<sequence length="279" mass="32397">MRVKQRLNNNVVLVEDNDHVLMVVMGKGVGYKAYPGDLVKETLVERKFELKDDAENELARVSALIRDVPIEFIALSDTLLKMAEKELQTEFGLPMLISLADHIYSAIDRKKKNIQIVNPLYWDIKQLYPIEAKLGEKAVEIINEERQIVLEDSEATAIAMHFISNGKNYDSIQQAMNFTKIISDIISIIQYHFQFEIDQESIGFSRLITHLQYFLIRQEKGIGMMNISDEMIRLVIHQYPTSFQCAEKIIKYLNENQQVQTSLEEEIYLTMHIERVRSI</sequence>
<dbReference type="PANTHER" id="PTHR30185">
    <property type="entry name" value="CRYPTIC BETA-GLUCOSIDE BGL OPERON ANTITERMINATOR"/>
    <property type="match status" value="1"/>
</dbReference>
<dbReference type="Gene3D" id="1.20.58.1950">
    <property type="match status" value="1"/>
</dbReference>
<dbReference type="InterPro" id="IPR011608">
    <property type="entry name" value="PRD"/>
</dbReference>
<dbReference type="SMART" id="SM01061">
    <property type="entry name" value="CAT_RBD"/>
    <property type="match status" value="1"/>
</dbReference>
<dbReference type="Gene3D" id="1.10.1790.10">
    <property type="entry name" value="PRD domain"/>
    <property type="match status" value="1"/>
</dbReference>
<dbReference type="Pfam" id="PF00874">
    <property type="entry name" value="PRD"/>
    <property type="match status" value="2"/>
</dbReference>
<protein>
    <submittedName>
        <fullName evidence="3">PRD domain-containing protein</fullName>
    </submittedName>
</protein>
<organism evidence="3 4">
    <name type="scientific">Enterococcus hulanensis</name>
    <dbReference type="NCBI Taxonomy" id="2559929"/>
    <lineage>
        <taxon>Bacteria</taxon>
        <taxon>Bacillati</taxon>
        <taxon>Bacillota</taxon>
        <taxon>Bacilli</taxon>
        <taxon>Lactobacillales</taxon>
        <taxon>Enterococcaceae</taxon>
        <taxon>Enterococcus</taxon>
    </lineage>
</organism>
<dbReference type="PANTHER" id="PTHR30185:SF15">
    <property type="entry name" value="CRYPTIC BETA-GLUCOSIDE BGL OPERON ANTITERMINATOR"/>
    <property type="match status" value="1"/>
</dbReference>
<dbReference type="InterPro" id="IPR004341">
    <property type="entry name" value="CAT_RNA-bd_dom"/>
</dbReference>
<feature type="domain" description="PRD" evidence="2">
    <location>
        <begin position="173"/>
        <end position="279"/>
    </location>
</feature>
<dbReference type="EMBL" id="JARPYI010000009">
    <property type="protein sequence ID" value="MDT2601112.1"/>
    <property type="molecule type" value="Genomic_DNA"/>
</dbReference>
<dbReference type="SUPFAM" id="SSF50151">
    <property type="entry name" value="SacY-like RNA-binding domain"/>
    <property type="match status" value="1"/>
</dbReference>
<dbReference type="SUPFAM" id="SSF63520">
    <property type="entry name" value="PTS-regulatory domain, PRD"/>
    <property type="match status" value="2"/>
</dbReference>
<dbReference type="Pfam" id="PF03123">
    <property type="entry name" value="CAT_RBD"/>
    <property type="match status" value="1"/>
</dbReference>
<name>A0ABU3F2H0_9ENTE</name>
<evidence type="ECO:0000313" key="4">
    <source>
        <dbReference type="Proteomes" id="UP001252875"/>
    </source>
</evidence>
<accession>A0ABU3F2H0</accession>
<comment type="caution">
    <text evidence="3">The sequence shown here is derived from an EMBL/GenBank/DDBJ whole genome shotgun (WGS) entry which is preliminary data.</text>
</comment>
<feature type="domain" description="PRD" evidence="2">
    <location>
        <begin position="67"/>
        <end position="172"/>
    </location>
</feature>
<dbReference type="InterPro" id="IPR036650">
    <property type="entry name" value="CAT_RNA-bd_dom_sf"/>
</dbReference>
<proteinExistence type="predicted"/>
<dbReference type="Proteomes" id="UP001252875">
    <property type="component" value="Unassembled WGS sequence"/>
</dbReference>
<evidence type="ECO:0000256" key="1">
    <source>
        <dbReference type="ARBA" id="ARBA00022737"/>
    </source>
</evidence>